<protein>
    <submittedName>
        <fullName evidence="3">Ankyrin</fullName>
    </submittedName>
</protein>
<dbReference type="InterPro" id="IPR002110">
    <property type="entry name" value="Ankyrin_rpt"/>
</dbReference>
<keyword evidence="4" id="KW-1185">Reference proteome</keyword>
<proteinExistence type="predicted"/>
<dbReference type="VEuPathDB" id="FungiDB:P170DRAFT_438338"/>
<dbReference type="InterPro" id="IPR036770">
    <property type="entry name" value="Ankyrin_rpt-contain_sf"/>
</dbReference>
<comment type="caution">
    <text evidence="3">The sequence shown here is derived from an EMBL/GenBank/DDBJ whole genome shotgun (WGS) entry which is preliminary data.</text>
</comment>
<sequence length="301" mass="34258">MLRSLPPELLIRIAENLASSKDINSVILSCHHAFTSLNQFLYNHDSKYIVLQSAIRGKPDTLRRAIQYNLDMNVTEEWGNNTPLLLATRFRHLACVELLLTVQHLDFTTKDKEHDRTAIQWATKTNDAEMLQALLSCPRLPPTVASSALWTAVHDDRHKKPPDALKLLLRHDRIDVNTTFNGETALAIVTAQQDQITQHLLIGHERVDLDCRVWKRAGGVPRLNPVSLTILRDGHEDLASWLFTNHRHRIDLDAETSKGNNALHISAKRLRASHCEILLREVWRLGPVYRSSTQNRSDADP</sequence>
<evidence type="ECO:0000256" key="2">
    <source>
        <dbReference type="ARBA" id="ARBA00023043"/>
    </source>
</evidence>
<dbReference type="SUPFAM" id="SSF48403">
    <property type="entry name" value="Ankyrin repeat"/>
    <property type="match status" value="1"/>
</dbReference>
<keyword evidence="1" id="KW-0677">Repeat</keyword>
<dbReference type="OrthoDB" id="341259at2759"/>
<dbReference type="EMBL" id="MSFO01000006">
    <property type="protein sequence ID" value="PLB46625.1"/>
    <property type="molecule type" value="Genomic_DNA"/>
</dbReference>
<dbReference type="AlphaFoldDB" id="A0A2I2G171"/>
<evidence type="ECO:0000256" key="1">
    <source>
        <dbReference type="ARBA" id="ARBA00022737"/>
    </source>
</evidence>
<dbReference type="Proteomes" id="UP000234275">
    <property type="component" value="Unassembled WGS sequence"/>
</dbReference>
<dbReference type="PANTHER" id="PTHR24198:SF165">
    <property type="entry name" value="ANKYRIN REPEAT-CONTAINING PROTEIN-RELATED"/>
    <property type="match status" value="1"/>
</dbReference>
<evidence type="ECO:0000313" key="3">
    <source>
        <dbReference type="EMBL" id="PLB46625.1"/>
    </source>
</evidence>
<reference evidence="3 4" key="1">
    <citation type="submission" date="2016-12" db="EMBL/GenBank/DDBJ databases">
        <title>The genomes of Aspergillus section Nigri reveals drivers in fungal speciation.</title>
        <authorList>
            <consortium name="DOE Joint Genome Institute"/>
            <person name="Vesth T.C."/>
            <person name="Nybo J."/>
            <person name="Theobald S."/>
            <person name="Brandl J."/>
            <person name="Frisvad J.C."/>
            <person name="Nielsen K.F."/>
            <person name="Lyhne E.K."/>
            <person name="Kogle M.E."/>
            <person name="Kuo A."/>
            <person name="Riley R."/>
            <person name="Clum A."/>
            <person name="Nolan M."/>
            <person name="Lipzen A."/>
            <person name="Salamov A."/>
            <person name="Henrissat B."/>
            <person name="Wiebenga A."/>
            <person name="De Vries R.P."/>
            <person name="Grigoriev I.V."/>
            <person name="Mortensen U.H."/>
            <person name="Andersen M.R."/>
            <person name="Baker S.E."/>
        </authorList>
    </citation>
    <scope>NUCLEOTIDE SEQUENCE [LARGE SCALE GENOMIC DNA]</scope>
    <source>
        <strain evidence="3 4">IBT 23096</strain>
    </source>
</reference>
<dbReference type="GeneID" id="36557282"/>
<gene>
    <name evidence="3" type="ORF">P170DRAFT_438338</name>
</gene>
<dbReference type="PANTHER" id="PTHR24198">
    <property type="entry name" value="ANKYRIN REPEAT AND PROTEIN KINASE DOMAIN-CONTAINING PROTEIN"/>
    <property type="match status" value="1"/>
</dbReference>
<dbReference type="STRING" id="1392250.A0A2I2G171"/>
<dbReference type="Gene3D" id="1.25.40.20">
    <property type="entry name" value="Ankyrin repeat-containing domain"/>
    <property type="match status" value="2"/>
</dbReference>
<dbReference type="SMART" id="SM00248">
    <property type="entry name" value="ANK"/>
    <property type="match status" value="6"/>
</dbReference>
<dbReference type="Pfam" id="PF12796">
    <property type="entry name" value="Ank_2"/>
    <property type="match status" value="1"/>
</dbReference>
<evidence type="ECO:0000313" key="4">
    <source>
        <dbReference type="Proteomes" id="UP000234275"/>
    </source>
</evidence>
<dbReference type="RefSeq" id="XP_024701927.1">
    <property type="nucleotide sequence ID" value="XM_024849583.1"/>
</dbReference>
<organism evidence="3 4">
    <name type="scientific">Aspergillus steynii IBT 23096</name>
    <dbReference type="NCBI Taxonomy" id="1392250"/>
    <lineage>
        <taxon>Eukaryota</taxon>
        <taxon>Fungi</taxon>
        <taxon>Dikarya</taxon>
        <taxon>Ascomycota</taxon>
        <taxon>Pezizomycotina</taxon>
        <taxon>Eurotiomycetes</taxon>
        <taxon>Eurotiomycetidae</taxon>
        <taxon>Eurotiales</taxon>
        <taxon>Aspergillaceae</taxon>
        <taxon>Aspergillus</taxon>
        <taxon>Aspergillus subgen. Circumdati</taxon>
    </lineage>
</organism>
<name>A0A2I2G171_9EURO</name>
<accession>A0A2I2G171</accession>
<keyword evidence="2" id="KW-0040">ANK repeat</keyword>